<gene>
    <name evidence="3" type="primary">endA</name>
    <name evidence="3" type="ORF">HA237_03985</name>
    <name evidence="4" type="ORF">J4224_03070</name>
</gene>
<dbReference type="Gene3D" id="3.40.1350.10">
    <property type="match status" value="1"/>
</dbReference>
<accession>A0A7J4IUN8</accession>
<evidence type="ECO:0000259" key="2">
    <source>
        <dbReference type="Pfam" id="PF02778"/>
    </source>
</evidence>
<dbReference type="InterPro" id="IPR006677">
    <property type="entry name" value="tRNA_intron_Endonuc_cat-like"/>
</dbReference>
<dbReference type="Pfam" id="PF01974">
    <property type="entry name" value="tRNA_int_endo"/>
    <property type="match status" value="1"/>
</dbReference>
<reference evidence="4" key="2">
    <citation type="submission" date="2021-03" db="EMBL/GenBank/DDBJ databases">
        <authorList>
            <person name="Jaffe A."/>
        </authorList>
    </citation>
    <scope>NUCLEOTIDE SEQUENCE</scope>
    <source>
        <strain evidence="4">RIFCSPHIGHO2_01_FULL_GW2011_AR10_43_9</strain>
    </source>
</reference>
<dbReference type="AlphaFoldDB" id="A0A7J4IUN8"/>
<dbReference type="InterPro" id="IPR011856">
    <property type="entry name" value="tRNA_endonuc-like_dom_sf"/>
</dbReference>
<evidence type="ECO:0000313" key="4">
    <source>
        <dbReference type="EMBL" id="MBS3059381.1"/>
    </source>
</evidence>
<sequence length="169" mass="19744">MALLAANKVLVEEKKVKDQLIQKGFGERDNSRLVLDLREALFLLEKDKIEIEDSNGEKVSFEELLKQAEKREKNFYNKFIVFRDVRDRGYVIKTGFKFGFDFRVYPRGKKPGEEHTQWVIHVALHDERLSMPELSRIVRLSGNLKTKALIAVVDAENDINYYSLERITP</sequence>
<reference evidence="4" key="3">
    <citation type="submission" date="2021-05" db="EMBL/GenBank/DDBJ databases">
        <title>Protein family content uncovers lineage relationships and bacterial pathway maintenance mechanisms in DPANN archaea.</title>
        <authorList>
            <person name="Castelle C.J."/>
            <person name="Meheust R."/>
            <person name="Jaffe A.L."/>
            <person name="Seitz K."/>
            <person name="Gong X."/>
            <person name="Baker B.J."/>
            <person name="Banfield J.F."/>
        </authorList>
    </citation>
    <scope>NUCLEOTIDE SEQUENCE</scope>
    <source>
        <strain evidence="4">RIFCSPHIGHO2_01_FULL_GW2011_AR10_43_9</strain>
    </source>
</reference>
<dbReference type="PANTHER" id="PTHR21227">
    <property type="entry name" value="TRNA-SPLICING ENDONUCLEASE SUBUNIT SEN2"/>
    <property type="match status" value="1"/>
</dbReference>
<dbReference type="EMBL" id="DUFG01000018">
    <property type="protein sequence ID" value="HIH08504.1"/>
    <property type="molecule type" value="Genomic_DNA"/>
</dbReference>
<dbReference type="GO" id="GO:0003676">
    <property type="term" value="F:nucleic acid binding"/>
    <property type="evidence" value="ECO:0007669"/>
    <property type="project" value="InterPro"/>
</dbReference>
<dbReference type="NCBIfam" id="TIGR00324">
    <property type="entry name" value="endA"/>
    <property type="match status" value="1"/>
</dbReference>
<evidence type="ECO:0000313" key="3">
    <source>
        <dbReference type="EMBL" id="HIH08504.1"/>
    </source>
</evidence>
<evidence type="ECO:0000259" key="1">
    <source>
        <dbReference type="Pfam" id="PF01974"/>
    </source>
</evidence>
<evidence type="ECO:0000313" key="5">
    <source>
        <dbReference type="Proteomes" id="UP000577419"/>
    </source>
</evidence>
<protein>
    <submittedName>
        <fullName evidence="3">tRNA-intron lyase</fullName>
        <ecNumber evidence="3">4.6.1.16</ecNumber>
    </submittedName>
</protein>
<dbReference type="Gene3D" id="3.40.1170.20">
    <property type="entry name" value="tRNA intron endonuclease, N-terminal domain"/>
    <property type="match status" value="1"/>
</dbReference>
<dbReference type="PANTHER" id="PTHR21227:SF0">
    <property type="entry name" value="TRNA-SPLICING ENDONUCLEASE SUBUNIT SEN2"/>
    <property type="match status" value="1"/>
</dbReference>
<dbReference type="InterPro" id="IPR036740">
    <property type="entry name" value="tRNA_intron_Endonuc_N_sf"/>
</dbReference>
<dbReference type="GO" id="GO:0005737">
    <property type="term" value="C:cytoplasm"/>
    <property type="evidence" value="ECO:0007669"/>
    <property type="project" value="TreeGrafter"/>
</dbReference>
<reference evidence="3" key="1">
    <citation type="journal article" date="2020" name="bioRxiv">
        <title>A rank-normalized archaeal taxonomy based on genome phylogeny resolves widespread incomplete and uneven classifications.</title>
        <authorList>
            <person name="Rinke C."/>
            <person name="Chuvochina M."/>
            <person name="Mussig A.J."/>
            <person name="Chaumeil P.-A."/>
            <person name="Waite D.W."/>
            <person name="Whitman W.B."/>
            <person name="Parks D.H."/>
            <person name="Hugenholtz P."/>
        </authorList>
    </citation>
    <scope>NUCLEOTIDE SEQUENCE</scope>
    <source>
        <strain evidence="3">UBA10011</strain>
    </source>
</reference>
<dbReference type="InterPro" id="IPR006676">
    <property type="entry name" value="tRNA_splic"/>
</dbReference>
<dbReference type="Proteomes" id="UP000683213">
    <property type="component" value="Unassembled WGS sequence"/>
</dbReference>
<dbReference type="GO" id="GO:0006388">
    <property type="term" value="P:tRNA splicing, via endonucleolytic cleavage and ligation"/>
    <property type="evidence" value="ECO:0007669"/>
    <property type="project" value="InterPro"/>
</dbReference>
<dbReference type="Proteomes" id="UP000577419">
    <property type="component" value="Unassembled WGS sequence"/>
</dbReference>
<dbReference type="GO" id="GO:0000213">
    <property type="term" value="F:tRNA-intron lyase activity"/>
    <property type="evidence" value="ECO:0007669"/>
    <property type="project" value="UniProtKB-EC"/>
</dbReference>
<proteinExistence type="predicted"/>
<name>A0A7J4IUN8_9ARCH</name>
<dbReference type="InterPro" id="IPR036167">
    <property type="entry name" value="tRNA_intron_Endo_cat-like_sf"/>
</dbReference>
<dbReference type="PIRSF" id="PIRSF005285">
    <property type="entry name" value="tRNA_splic_archaea"/>
    <property type="match status" value="1"/>
</dbReference>
<dbReference type="InterPro" id="IPR006678">
    <property type="entry name" value="tRNA_intron_Endonuc_N"/>
</dbReference>
<dbReference type="EC" id="4.6.1.16" evidence="3"/>
<organism evidence="3 5">
    <name type="scientific">Candidatus Iainarchaeum sp</name>
    <dbReference type="NCBI Taxonomy" id="3101447"/>
    <lineage>
        <taxon>Archaea</taxon>
        <taxon>Candidatus Iainarchaeota</taxon>
        <taxon>Candidatus Iainarchaeia</taxon>
        <taxon>Candidatus Iainarchaeales</taxon>
        <taxon>Candidatus Iainarchaeaceae</taxon>
        <taxon>Candidatus Iainarchaeum</taxon>
    </lineage>
</organism>
<dbReference type="Pfam" id="PF02778">
    <property type="entry name" value="tRNA_int_endo_N"/>
    <property type="match status" value="1"/>
</dbReference>
<dbReference type="SUPFAM" id="SSF55267">
    <property type="entry name" value="tRNA-intron endonuclease N-terminal domain-like"/>
    <property type="match status" value="1"/>
</dbReference>
<comment type="caution">
    <text evidence="3">The sequence shown here is derived from an EMBL/GenBank/DDBJ whole genome shotgun (WGS) entry which is preliminary data.</text>
</comment>
<keyword evidence="3" id="KW-0456">Lyase</keyword>
<dbReference type="InterPro" id="IPR016442">
    <property type="entry name" value="tRNA_splic_arch_short"/>
</dbReference>
<feature type="domain" description="tRNA intron endonuclease catalytic" evidence="1">
    <location>
        <begin position="75"/>
        <end position="161"/>
    </location>
</feature>
<dbReference type="SUPFAM" id="SSF53032">
    <property type="entry name" value="tRNA-intron endonuclease catalytic domain-like"/>
    <property type="match status" value="1"/>
</dbReference>
<feature type="domain" description="tRNA intron endonuclease N-terminal" evidence="2">
    <location>
        <begin position="4"/>
        <end position="65"/>
    </location>
</feature>
<dbReference type="EMBL" id="JAGVWF010000040">
    <property type="protein sequence ID" value="MBS3059381.1"/>
    <property type="molecule type" value="Genomic_DNA"/>
</dbReference>
<dbReference type="CDD" id="cd22363">
    <property type="entry name" value="tRNA-intron_lyase_C"/>
    <property type="match status" value="1"/>
</dbReference>